<accession>A0ABR4WIA2</accession>
<protein>
    <submittedName>
        <fullName evidence="1">Uncharacterized protein</fullName>
    </submittedName>
</protein>
<dbReference type="Proteomes" id="UP000029443">
    <property type="component" value="Unassembled WGS sequence"/>
</dbReference>
<evidence type="ECO:0000313" key="2">
    <source>
        <dbReference type="Proteomes" id="UP000029443"/>
    </source>
</evidence>
<organism evidence="1 2">
    <name type="scientific">Alcanivorax jadensis T9</name>
    <dbReference type="NCBI Taxonomy" id="1177181"/>
    <lineage>
        <taxon>Bacteria</taxon>
        <taxon>Pseudomonadati</taxon>
        <taxon>Pseudomonadota</taxon>
        <taxon>Gammaproteobacteria</taxon>
        <taxon>Oceanospirillales</taxon>
        <taxon>Alcanivoracaceae</taxon>
        <taxon>Alcanivorax</taxon>
    </lineage>
</organism>
<sequence length="225" mass="24445">MDDSTLHIAFEASLPLQQSIEEFIDGVPAQPGRCHLEELDALVVCFVDEVLSVFFKGPLQAAEAKGTSARLILGAMRVINRSANSLIGRLMKNTTLDEQLALARYFQNLRRYQGSKLYVAYPLSPAMAEKASLVFQASLLGEEDMGGLLVVMQAINDGAITHFMDNSVACLTLGRVNRALVSAARVTICKATASATQKGVPGMEANARTAVVRYFDQMLIRFDDG</sequence>
<gene>
    <name evidence="1" type="ORF">T9A_00154</name>
</gene>
<dbReference type="EMBL" id="ARXU01000001">
    <property type="protein sequence ID" value="KGD62834.1"/>
    <property type="molecule type" value="Genomic_DNA"/>
</dbReference>
<proteinExistence type="predicted"/>
<dbReference type="RefSeq" id="WP_035244282.1">
    <property type="nucleotide sequence ID" value="NZ_ARXU01000001.1"/>
</dbReference>
<reference evidence="1 2" key="1">
    <citation type="submission" date="2012-09" db="EMBL/GenBank/DDBJ databases">
        <title>Genome Sequence of alkane-degrading Bacterium Alcanivorax jadensis T9.</title>
        <authorList>
            <person name="Lai Q."/>
            <person name="Shao Z."/>
        </authorList>
    </citation>
    <scope>NUCLEOTIDE SEQUENCE [LARGE SCALE GENOMIC DNA]</scope>
    <source>
        <strain evidence="1 2">T9</strain>
    </source>
</reference>
<evidence type="ECO:0000313" key="1">
    <source>
        <dbReference type="EMBL" id="KGD62834.1"/>
    </source>
</evidence>
<name>A0ABR4WIA2_9GAMM</name>
<keyword evidence="2" id="KW-1185">Reference proteome</keyword>
<comment type="caution">
    <text evidence="1">The sequence shown here is derived from an EMBL/GenBank/DDBJ whole genome shotgun (WGS) entry which is preliminary data.</text>
</comment>